<gene>
    <name evidence="1" type="ORF">HAX54_050756</name>
</gene>
<organism evidence="1 2">
    <name type="scientific">Datura stramonium</name>
    <name type="common">Jimsonweed</name>
    <name type="synonym">Common thornapple</name>
    <dbReference type="NCBI Taxonomy" id="4076"/>
    <lineage>
        <taxon>Eukaryota</taxon>
        <taxon>Viridiplantae</taxon>
        <taxon>Streptophyta</taxon>
        <taxon>Embryophyta</taxon>
        <taxon>Tracheophyta</taxon>
        <taxon>Spermatophyta</taxon>
        <taxon>Magnoliopsida</taxon>
        <taxon>eudicotyledons</taxon>
        <taxon>Gunneridae</taxon>
        <taxon>Pentapetalae</taxon>
        <taxon>asterids</taxon>
        <taxon>lamiids</taxon>
        <taxon>Solanales</taxon>
        <taxon>Solanaceae</taxon>
        <taxon>Solanoideae</taxon>
        <taxon>Datureae</taxon>
        <taxon>Datura</taxon>
    </lineage>
</organism>
<evidence type="ECO:0000313" key="2">
    <source>
        <dbReference type="Proteomes" id="UP000823775"/>
    </source>
</evidence>
<protein>
    <submittedName>
        <fullName evidence="1">Uncharacterized protein</fullName>
    </submittedName>
</protein>
<evidence type="ECO:0000313" key="1">
    <source>
        <dbReference type="EMBL" id="MCE3051762.1"/>
    </source>
</evidence>
<dbReference type="EMBL" id="JACEIK010008911">
    <property type="protein sequence ID" value="MCE3051762.1"/>
    <property type="molecule type" value="Genomic_DNA"/>
</dbReference>
<reference evidence="1 2" key="1">
    <citation type="journal article" date="2021" name="BMC Genomics">
        <title>Datura genome reveals duplications of psychoactive alkaloid biosynthetic genes and high mutation rate following tissue culture.</title>
        <authorList>
            <person name="Rajewski A."/>
            <person name="Carter-House D."/>
            <person name="Stajich J."/>
            <person name="Litt A."/>
        </authorList>
    </citation>
    <scope>NUCLEOTIDE SEQUENCE [LARGE SCALE GENOMIC DNA]</scope>
    <source>
        <strain evidence="1">AR-01</strain>
    </source>
</reference>
<accession>A0ABS8WNV5</accession>
<sequence length="155" mass="15496">MAEPNERTGATSAPALYLNPQLLSAAFESATLPVGAPTGESAGEAGAGGDLCFLPAGLGDSASASGVGAGAGAGSWRALEQFSVKFLNLGKILSSHRRLGKYGDAPWRLSSNVFSAGEASNVSAKFLHPCADIRDVILIAGAGASPLADGLILLI</sequence>
<proteinExistence type="predicted"/>
<dbReference type="Proteomes" id="UP000823775">
    <property type="component" value="Unassembled WGS sequence"/>
</dbReference>
<name>A0ABS8WNV5_DATST</name>
<keyword evidence="2" id="KW-1185">Reference proteome</keyword>
<comment type="caution">
    <text evidence="1">The sequence shown here is derived from an EMBL/GenBank/DDBJ whole genome shotgun (WGS) entry which is preliminary data.</text>
</comment>